<gene>
    <name evidence="1" type="ORF">DVH24_010070</name>
</gene>
<dbReference type="EMBL" id="RDQH01000331">
    <property type="protein sequence ID" value="RXH97745.1"/>
    <property type="molecule type" value="Genomic_DNA"/>
</dbReference>
<organism evidence="1 2">
    <name type="scientific">Malus domestica</name>
    <name type="common">Apple</name>
    <name type="synonym">Pyrus malus</name>
    <dbReference type="NCBI Taxonomy" id="3750"/>
    <lineage>
        <taxon>Eukaryota</taxon>
        <taxon>Viridiplantae</taxon>
        <taxon>Streptophyta</taxon>
        <taxon>Embryophyta</taxon>
        <taxon>Tracheophyta</taxon>
        <taxon>Spermatophyta</taxon>
        <taxon>Magnoliopsida</taxon>
        <taxon>eudicotyledons</taxon>
        <taxon>Gunneridae</taxon>
        <taxon>Pentapetalae</taxon>
        <taxon>rosids</taxon>
        <taxon>fabids</taxon>
        <taxon>Rosales</taxon>
        <taxon>Rosaceae</taxon>
        <taxon>Amygdaloideae</taxon>
        <taxon>Maleae</taxon>
        <taxon>Malus</taxon>
    </lineage>
</organism>
<evidence type="ECO:0000313" key="2">
    <source>
        <dbReference type="Proteomes" id="UP000290289"/>
    </source>
</evidence>
<protein>
    <submittedName>
        <fullName evidence="1">Uncharacterized protein</fullName>
    </submittedName>
</protein>
<accession>A0A498JRE2</accession>
<keyword evidence="2" id="KW-1185">Reference proteome</keyword>
<proteinExistence type="predicted"/>
<dbReference type="Proteomes" id="UP000290289">
    <property type="component" value="Chromosome 5"/>
</dbReference>
<name>A0A498JRE2_MALDO</name>
<reference evidence="1 2" key="1">
    <citation type="submission" date="2018-10" db="EMBL/GenBank/DDBJ databases">
        <title>A high-quality apple genome assembly.</title>
        <authorList>
            <person name="Hu J."/>
        </authorList>
    </citation>
    <scope>NUCLEOTIDE SEQUENCE [LARGE SCALE GENOMIC DNA]</scope>
    <source>
        <strain evidence="2">cv. HFTH1</strain>
        <tissue evidence="1">Young leaf</tissue>
    </source>
</reference>
<dbReference type="AlphaFoldDB" id="A0A498JRE2"/>
<evidence type="ECO:0000313" key="1">
    <source>
        <dbReference type="EMBL" id="RXH97745.1"/>
    </source>
</evidence>
<comment type="caution">
    <text evidence="1">The sequence shown here is derived from an EMBL/GenBank/DDBJ whole genome shotgun (WGS) entry which is preliminary data.</text>
</comment>
<sequence length="71" mass="8460">MVRNKCAADWESSRAIPEELKMQMINELAANWDIDKRYPNLMKAIDNVFKSRFQEWNALQHNIKNHKTNRG</sequence>